<gene>
    <name evidence="1" type="ORF">IQ16_00709</name>
</gene>
<evidence type="ECO:0000313" key="2">
    <source>
        <dbReference type="Proteomes" id="UP000316291"/>
    </source>
</evidence>
<dbReference type="OrthoDB" id="8253354at2"/>
<reference evidence="1 2" key="1">
    <citation type="journal article" date="2015" name="Stand. Genomic Sci.">
        <title>Genomic Encyclopedia of Bacterial and Archaeal Type Strains, Phase III: the genomes of soil and plant-associated and newly described type strains.</title>
        <authorList>
            <person name="Whitman W.B."/>
            <person name="Woyke T."/>
            <person name="Klenk H.P."/>
            <person name="Zhou Y."/>
            <person name="Lilburn T.G."/>
            <person name="Beck B.J."/>
            <person name="De Vos P."/>
            <person name="Vandamme P."/>
            <person name="Eisen J.A."/>
            <person name="Garrity G."/>
            <person name="Hugenholtz P."/>
            <person name="Kyrpides N.C."/>
        </authorList>
    </citation>
    <scope>NUCLEOTIDE SEQUENCE [LARGE SCALE GENOMIC DNA]</scope>
    <source>
        <strain evidence="1 2">CGMCC 1.10948</strain>
    </source>
</reference>
<comment type="caution">
    <text evidence="1">The sequence shown here is derived from an EMBL/GenBank/DDBJ whole genome shotgun (WGS) entry which is preliminary data.</text>
</comment>
<sequence length="548" mass="60941">MDRLDIWWNLAGPSSIINKIVQAVGNRERVLCLAAPNPRPAGLSGAIERKLRSELSLECATLDVSREDQTQPIPHLLAGSLGVPAVEIGSVGEFASHPGLADQVLIVDGIERSALRRWGLFLRQLHLSRSEEMIVGPVVIVLVPTGLNRDELAVLNGSARFLSTQGSVGRYDAISYAAQIGTRPSADLVSRVGHATTIDLAAWSRELLENMLAWEVSDQIDPFALLERAAQASNLRFPCWENGLVDYWDDEPAVHAVAAVKYGMHDHLRRRLWSAQAGVLLPFAYRILRSLIRRHEDFLAKKVSPQKPWIKKYGTREVPVVDYWKLEFYDFQQLTENILSPEEAELRRVAHAIRNKVAHPDLVKPDQIARISDYYEAHRELVEADVPGWNWPRCGQSMILTVGPSGGGKSRWSAAQGVEVVSSDEIRKETNPDGETPGSQAGIFHRVRAASSKILEEGRDVIVDAMHVEAEHRLRQISIAPPDVGIRYVIIDRPRAEKLRDAGWRAGRGIVEKYDDIFPVKVIAALDGDGRPDIQVVDLRAQVPISSQ</sequence>
<dbReference type="InterPro" id="IPR027417">
    <property type="entry name" value="P-loop_NTPase"/>
</dbReference>
<protein>
    <submittedName>
        <fullName evidence="1">AAA domain-containing protein</fullName>
    </submittedName>
</protein>
<dbReference type="Gene3D" id="3.40.50.300">
    <property type="entry name" value="P-loop containing nucleotide triphosphate hydrolases"/>
    <property type="match status" value="1"/>
</dbReference>
<dbReference type="Proteomes" id="UP000316291">
    <property type="component" value="Unassembled WGS sequence"/>
</dbReference>
<evidence type="ECO:0000313" key="1">
    <source>
        <dbReference type="EMBL" id="TWI76468.1"/>
    </source>
</evidence>
<keyword evidence="2" id="KW-1185">Reference proteome</keyword>
<proteinExistence type="predicted"/>
<dbReference type="SUPFAM" id="SSF52540">
    <property type="entry name" value="P-loop containing nucleoside triphosphate hydrolases"/>
    <property type="match status" value="1"/>
</dbReference>
<dbReference type="RefSeq" id="WP_158646902.1">
    <property type="nucleotide sequence ID" value="NZ_VLLA01000001.1"/>
</dbReference>
<dbReference type="AlphaFoldDB" id="A0A562S5J5"/>
<dbReference type="EMBL" id="VLLA01000001">
    <property type="protein sequence ID" value="TWI76468.1"/>
    <property type="molecule type" value="Genomic_DNA"/>
</dbReference>
<organism evidence="1 2">
    <name type="scientific">Bradyrhizobium huanghuaihaiense</name>
    <dbReference type="NCBI Taxonomy" id="990078"/>
    <lineage>
        <taxon>Bacteria</taxon>
        <taxon>Pseudomonadati</taxon>
        <taxon>Pseudomonadota</taxon>
        <taxon>Alphaproteobacteria</taxon>
        <taxon>Hyphomicrobiales</taxon>
        <taxon>Nitrobacteraceae</taxon>
        <taxon>Bradyrhizobium</taxon>
    </lineage>
</organism>
<name>A0A562S5J5_9BRAD</name>
<dbReference type="Pfam" id="PF13671">
    <property type="entry name" value="AAA_33"/>
    <property type="match status" value="1"/>
</dbReference>
<accession>A0A562S5J5</accession>